<dbReference type="Gene3D" id="1.25.40.20">
    <property type="entry name" value="Ankyrin repeat-containing domain"/>
    <property type="match status" value="2"/>
</dbReference>
<dbReference type="PANTHER" id="PTHR24198">
    <property type="entry name" value="ANKYRIN REPEAT AND PROTEIN KINASE DOMAIN-CONTAINING PROTEIN"/>
    <property type="match status" value="1"/>
</dbReference>
<dbReference type="Proteomes" id="UP000605986">
    <property type="component" value="Unassembled WGS sequence"/>
</dbReference>
<feature type="compositionally biased region" description="Low complexity" evidence="4">
    <location>
        <begin position="64"/>
        <end position="75"/>
    </location>
</feature>
<feature type="region of interest" description="Disordered" evidence="4">
    <location>
        <begin position="50"/>
        <end position="97"/>
    </location>
</feature>
<feature type="repeat" description="ANK" evidence="3">
    <location>
        <begin position="663"/>
        <end position="695"/>
    </location>
</feature>
<dbReference type="PANTHER" id="PTHR24198:SF165">
    <property type="entry name" value="ANKYRIN REPEAT-CONTAINING PROTEIN-RELATED"/>
    <property type="match status" value="1"/>
</dbReference>
<evidence type="ECO:0000256" key="1">
    <source>
        <dbReference type="ARBA" id="ARBA00022737"/>
    </source>
</evidence>
<dbReference type="Pfam" id="PF12796">
    <property type="entry name" value="Ank_2"/>
    <property type="match status" value="2"/>
</dbReference>
<keyword evidence="2 3" id="KW-0040">ANK repeat</keyword>
<dbReference type="SUPFAM" id="SSF48403">
    <property type="entry name" value="Ankyrin repeat"/>
    <property type="match status" value="1"/>
</dbReference>
<feature type="compositionally biased region" description="Polar residues" evidence="4">
    <location>
        <begin position="84"/>
        <end position="96"/>
    </location>
</feature>
<evidence type="ECO:0000256" key="2">
    <source>
        <dbReference type="ARBA" id="ARBA00023043"/>
    </source>
</evidence>
<dbReference type="InterPro" id="IPR036770">
    <property type="entry name" value="Ankyrin_rpt-contain_sf"/>
</dbReference>
<dbReference type="AlphaFoldDB" id="A0A8H4NLM3"/>
<dbReference type="PROSITE" id="PS50297">
    <property type="entry name" value="ANK_REP_REGION"/>
    <property type="match status" value="2"/>
</dbReference>
<dbReference type="InterPro" id="IPR002110">
    <property type="entry name" value="Ankyrin_rpt"/>
</dbReference>
<feature type="compositionally biased region" description="Basic and acidic residues" evidence="4">
    <location>
        <begin position="828"/>
        <end position="841"/>
    </location>
</feature>
<proteinExistence type="predicted"/>
<evidence type="ECO:0000313" key="5">
    <source>
        <dbReference type="EMBL" id="KAF4436471.1"/>
    </source>
</evidence>
<dbReference type="PROSITE" id="PS50088">
    <property type="entry name" value="ANK_REPEAT"/>
    <property type="match status" value="2"/>
</dbReference>
<sequence length="1005" mass="110881">MRIINPLRWKGLFEQWWESHTAASPSHDFKSLEITISQISEWSSLANQDAAEKHGSLKEVANESSPSLPPVVSQPNKPQPTSPQPRTQHSNASSFCDNGIPLPGSSKKIFLSIQASSPTWSNDEYQERFRFVKGELIRAVVDHPKLRSSGRYVTYSLHMIGTARDTATPHIVIGCRRCDLEALQDLFYNNAAQRLYCFKDSSWEKLFRSHTEPPMPPFKLFFLHTSQAPVRRYASFSSLSPVYKTLCGALIGYGGRTATVGLVLNICGVLRLLTVGHLFDDHAENSDPFYWIGSYLSRYAPENSLLLSNQGLKPDDVYGGSDMLGLDDHSSNAVEGSTTTSDKAWDEEIERMRTLAQRDMIQGNVIKPTDSLSARAPDLDWAISELGQPIPQGPLLNMISPEASASPVVIKEIELSPRYHGVPVYMVSGINGVRKGHLFEGETYLGPEEGREPCGVWTMILDSSQGLVPGECGSIVVDQKTFAVYGHVIGSNVLENIYVVPFCQTVQQIQESFNTTAEIQRKVRNAIRNRKSAGERGNDAAAEILLATNGIDVNAADPFLQRSPLHRVVGTGRYGIVKMLLADKRVDVNCTTALDETPLFYAAESGHDAIVELLLQTEKVNLFYLSKGNHPLTIASWAGHTAVVKLLVGVSAGKFDVNFKDKKGYTPLHTAARHGHTEVVAVLLDKGADPKLLDDEGCTALVLAKKHGKEGVVDLLLGHGVDSNSSLHHPSQLPPTTATAISTISTISTHHLQHKSLRIVTSSATPQRTYQKENISKNKAALVNITSALKDLTTLGVKSVRMAPAKRNLRNKRKAPHDEEPDATDATNVKEDVKEDVKDSIEENAEEDVEQDVETMGDYHPSQTQNITGTATLRIPRRVRVRIYHHIIMSEHASQGSHGHEPISCDVQTDGSVPYFRNPIAQVPLLGQEYLVQVCKKIRFVFFSSHSLRQFSESLRSQFGIGQPSQVPRIQLKACFFHQEGFPPASGVALDEWKVVGDLSRGTWE</sequence>
<evidence type="ECO:0000256" key="4">
    <source>
        <dbReference type="SAM" id="MobiDB-lite"/>
    </source>
</evidence>
<dbReference type="OrthoDB" id="5865767at2759"/>
<keyword evidence="1" id="KW-0677">Repeat</keyword>
<feature type="repeat" description="ANK" evidence="3">
    <location>
        <begin position="696"/>
        <end position="728"/>
    </location>
</feature>
<keyword evidence="6" id="KW-1185">Reference proteome</keyword>
<feature type="region of interest" description="Disordered" evidence="4">
    <location>
        <begin position="803"/>
        <end position="865"/>
    </location>
</feature>
<feature type="compositionally biased region" description="Basic and acidic residues" evidence="4">
    <location>
        <begin position="50"/>
        <end position="61"/>
    </location>
</feature>
<organism evidence="5 6">
    <name type="scientific">Fusarium austroafricanum</name>
    <dbReference type="NCBI Taxonomy" id="2364996"/>
    <lineage>
        <taxon>Eukaryota</taxon>
        <taxon>Fungi</taxon>
        <taxon>Dikarya</taxon>
        <taxon>Ascomycota</taxon>
        <taxon>Pezizomycotina</taxon>
        <taxon>Sordariomycetes</taxon>
        <taxon>Hypocreomycetidae</taxon>
        <taxon>Hypocreales</taxon>
        <taxon>Nectriaceae</taxon>
        <taxon>Fusarium</taxon>
        <taxon>Fusarium concolor species complex</taxon>
    </lineage>
</organism>
<dbReference type="EMBL" id="JAADJG010000802">
    <property type="protein sequence ID" value="KAF4436471.1"/>
    <property type="molecule type" value="Genomic_DNA"/>
</dbReference>
<evidence type="ECO:0000256" key="3">
    <source>
        <dbReference type="PROSITE-ProRule" id="PRU00023"/>
    </source>
</evidence>
<gene>
    <name evidence="5" type="ORF">F53441_13261</name>
</gene>
<dbReference type="SMART" id="SM00248">
    <property type="entry name" value="ANK"/>
    <property type="match status" value="5"/>
</dbReference>
<comment type="caution">
    <text evidence="5">The sequence shown here is derived from an EMBL/GenBank/DDBJ whole genome shotgun (WGS) entry which is preliminary data.</text>
</comment>
<accession>A0A8H4NLM3</accession>
<reference evidence="5" key="1">
    <citation type="submission" date="2020-01" db="EMBL/GenBank/DDBJ databases">
        <title>Identification and distribution of gene clusters putatively required for synthesis of sphingolipid metabolism inhibitors in phylogenetically diverse species of the filamentous fungus Fusarium.</title>
        <authorList>
            <person name="Kim H.-S."/>
            <person name="Busman M."/>
            <person name="Brown D.W."/>
            <person name="Divon H."/>
            <person name="Uhlig S."/>
            <person name="Proctor R.H."/>
        </authorList>
    </citation>
    <scope>NUCLEOTIDE SEQUENCE</scope>
    <source>
        <strain evidence="5">NRRL 53441</strain>
    </source>
</reference>
<protein>
    <submittedName>
        <fullName evidence="5">Rna binding protein</fullName>
    </submittedName>
</protein>
<name>A0A8H4NLM3_9HYPO</name>
<feature type="compositionally biased region" description="Acidic residues" evidence="4">
    <location>
        <begin position="842"/>
        <end position="855"/>
    </location>
</feature>
<dbReference type="PRINTS" id="PR01415">
    <property type="entry name" value="ANKYRIN"/>
</dbReference>
<evidence type="ECO:0000313" key="6">
    <source>
        <dbReference type="Proteomes" id="UP000605986"/>
    </source>
</evidence>